<proteinExistence type="predicted"/>
<reference evidence="1" key="2">
    <citation type="journal article" date="2023" name="IMA Fungus">
        <title>Comparative genomic study of the Penicillium genus elucidates a diverse pangenome and 15 lateral gene transfer events.</title>
        <authorList>
            <person name="Petersen C."/>
            <person name="Sorensen T."/>
            <person name="Nielsen M.R."/>
            <person name="Sondergaard T.E."/>
            <person name="Sorensen J.L."/>
            <person name="Fitzpatrick D.A."/>
            <person name="Frisvad J.C."/>
            <person name="Nielsen K.L."/>
        </authorList>
    </citation>
    <scope>NUCLEOTIDE SEQUENCE</scope>
    <source>
        <strain evidence="1">IBT 20477</strain>
    </source>
</reference>
<dbReference type="EMBL" id="JAPQKQ010000006">
    <property type="protein sequence ID" value="KAJ5193535.1"/>
    <property type="molecule type" value="Genomic_DNA"/>
</dbReference>
<sequence length="75" mass="8265">MEQGTENAKEVMMKSISRLTKIREKAGLSAEAIELVMQIARGEREDSGPSEVLEVVEDPMEVDSIRGIETDSNVT</sequence>
<comment type="caution">
    <text evidence="1">The sequence shown here is derived from an EMBL/GenBank/DDBJ whole genome shotgun (WGS) entry which is preliminary data.</text>
</comment>
<name>A0A9W9JAU9_9EURO</name>
<dbReference type="AlphaFoldDB" id="A0A9W9JAU9"/>
<organism evidence="1 2">
    <name type="scientific">Penicillium cf. viridicatum</name>
    <dbReference type="NCBI Taxonomy" id="2972119"/>
    <lineage>
        <taxon>Eukaryota</taxon>
        <taxon>Fungi</taxon>
        <taxon>Dikarya</taxon>
        <taxon>Ascomycota</taxon>
        <taxon>Pezizomycotina</taxon>
        <taxon>Eurotiomycetes</taxon>
        <taxon>Eurotiomycetidae</taxon>
        <taxon>Eurotiales</taxon>
        <taxon>Aspergillaceae</taxon>
        <taxon>Penicillium</taxon>
    </lineage>
</organism>
<accession>A0A9W9JAU9</accession>
<reference evidence="1" key="1">
    <citation type="submission" date="2022-11" db="EMBL/GenBank/DDBJ databases">
        <authorList>
            <person name="Petersen C."/>
        </authorList>
    </citation>
    <scope>NUCLEOTIDE SEQUENCE</scope>
    <source>
        <strain evidence="1">IBT 20477</strain>
    </source>
</reference>
<evidence type="ECO:0000313" key="2">
    <source>
        <dbReference type="Proteomes" id="UP001150942"/>
    </source>
</evidence>
<protein>
    <submittedName>
        <fullName evidence="1">Uncharacterized protein</fullName>
    </submittedName>
</protein>
<gene>
    <name evidence="1" type="ORF">N7449_009677</name>
</gene>
<evidence type="ECO:0000313" key="1">
    <source>
        <dbReference type="EMBL" id="KAJ5193535.1"/>
    </source>
</evidence>
<keyword evidence="2" id="KW-1185">Reference proteome</keyword>
<dbReference type="Proteomes" id="UP001150942">
    <property type="component" value="Unassembled WGS sequence"/>
</dbReference>